<dbReference type="OrthoDB" id="344301at2"/>
<dbReference type="AlphaFoldDB" id="A0A5P2BXF3"/>
<dbReference type="InterPro" id="IPR013517">
    <property type="entry name" value="FG-GAP"/>
</dbReference>
<dbReference type="Proteomes" id="UP000322927">
    <property type="component" value="Chromosome"/>
</dbReference>
<gene>
    <name evidence="6" type="ORF">DEJ48_18700</name>
</gene>
<evidence type="ECO:0000256" key="2">
    <source>
        <dbReference type="ARBA" id="ARBA00022737"/>
    </source>
</evidence>
<name>A0A5P2BXF3_STRVZ</name>
<dbReference type="Pfam" id="PF01839">
    <property type="entry name" value="FG-GAP"/>
    <property type="match status" value="5"/>
</dbReference>
<keyword evidence="1 5" id="KW-0732">Signal</keyword>
<dbReference type="GO" id="GO:0007155">
    <property type="term" value="P:cell adhesion"/>
    <property type="evidence" value="ECO:0007669"/>
    <property type="project" value="InterPro"/>
</dbReference>
<dbReference type="GO" id="GO:0008305">
    <property type="term" value="C:integrin complex"/>
    <property type="evidence" value="ECO:0007669"/>
    <property type="project" value="InterPro"/>
</dbReference>
<evidence type="ECO:0000313" key="7">
    <source>
        <dbReference type="Proteomes" id="UP000322927"/>
    </source>
</evidence>
<dbReference type="GO" id="GO:0016787">
    <property type="term" value="F:hydrolase activity"/>
    <property type="evidence" value="ECO:0007669"/>
    <property type="project" value="UniProtKB-KW"/>
</dbReference>
<reference evidence="6 7" key="1">
    <citation type="submission" date="2018-05" db="EMBL/GenBank/DDBJ databases">
        <title>Streptomyces venezuelae.</title>
        <authorList>
            <person name="Kim W."/>
            <person name="Lee N."/>
            <person name="Cho B.-K."/>
        </authorList>
    </citation>
    <scope>NUCLEOTIDE SEQUENCE [LARGE SCALE GENOMIC DNA]</scope>
    <source>
        <strain evidence="6 7">ATCC 14584</strain>
    </source>
</reference>
<sequence>MRTRVLLLAASLTATGLLALPTTTAAAAPSRLAGDFNGDGYRDVVVAAPDAKISGKAEAGAVVVLYGSASGPRAAKKQLISQASSGVTGAAESYDRFGQTVAVADLDADGYADLLVGTPYEDVGDARDRGSVTVLWGGAQGLKSGALLPTPGGRYGDAGCIYGVGLAAVQASGRARSAVSVAGWCATRSLTGPFTRAGKPASASTSAMGTGSVDDTVLGDLDGNGYADTVAITVGMSDLPEGAVYVNPAASGNRPLPTDGDNATVGDVNGDGFGDLVIGDPGDMEVDGTPQPGTGHKGGQIAIWPGSARGIDPAARPILINQSTPGVPGAAESGDSFGTDVAVADIDHDGYGDIAVGTPGENLGSAGDAGTVVVVPGGPQGPTGARSFSLSQSSAGVPGTAEKADRFGTTVHFADLSKDGRPELVVGTPGEAPAGANRDTGGIWVFRGTATGLSLGTSYDVMAGEVGLPTMSDTNWASVQAP</sequence>
<evidence type="ECO:0000313" key="6">
    <source>
        <dbReference type="EMBL" id="QES35172.1"/>
    </source>
</evidence>
<dbReference type="SMART" id="SM00191">
    <property type="entry name" value="Int_alpha"/>
    <property type="match status" value="6"/>
</dbReference>
<evidence type="ECO:0008006" key="8">
    <source>
        <dbReference type="Google" id="ProtNLM"/>
    </source>
</evidence>
<proteinExistence type="predicted"/>
<protein>
    <recommendedName>
        <fullName evidence="8">Integrin-like protein</fullName>
    </recommendedName>
</protein>
<feature type="chain" id="PRO_5024993345" description="Integrin-like protein" evidence="5">
    <location>
        <begin position="28"/>
        <end position="482"/>
    </location>
</feature>
<evidence type="ECO:0000256" key="5">
    <source>
        <dbReference type="SAM" id="SignalP"/>
    </source>
</evidence>
<dbReference type="PANTHER" id="PTHR23221:SF7">
    <property type="entry name" value="PHOSPHATIDYLINOSITOL-GLYCAN-SPECIFIC PHOSPHOLIPASE D"/>
    <property type="match status" value="1"/>
</dbReference>
<dbReference type="InterPro" id="IPR000413">
    <property type="entry name" value="Integrin_alpha"/>
</dbReference>
<organism evidence="6 7">
    <name type="scientific">Streptomyces venezuelae</name>
    <dbReference type="NCBI Taxonomy" id="54571"/>
    <lineage>
        <taxon>Bacteria</taxon>
        <taxon>Bacillati</taxon>
        <taxon>Actinomycetota</taxon>
        <taxon>Actinomycetes</taxon>
        <taxon>Kitasatosporales</taxon>
        <taxon>Streptomycetaceae</taxon>
        <taxon>Streptomyces</taxon>
    </lineage>
</organism>
<dbReference type="PROSITE" id="PS51470">
    <property type="entry name" value="FG_GAP"/>
    <property type="match status" value="3"/>
</dbReference>
<keyword evidence="2" id="KW-0677">Repeat</keyword>
<keyword evidence="3" id="KW-0378">Hydrolase</keyword>
<dbReference type="SUPFAM" id="SSF69318">
    <property type="entry name" value="Integrin alpha N-terminal domain"/>
    <property type="match status" value="1"/>
</dbReference>
<dbReference type="InterPro" id="IPR028994">
    <property type="entry name" value="Integrin_alpha_N"/>
</dbReference>
<dbReference type="InterPro" id="IPR013519">
    <property type="entry name" value="Int_alpha_beta-p"/>
</dbReference>
<dbReference type="EMBL" id="CP029192">
    <property type="protein sequence ID" value="QES35172.1"/>
    <property type="molecule type" value="Genomic_DNA"/>
</dbReference>
<evidence type="ECO:0000256" key="3">
    <source>
        <dbReference type="ARBA" id="ARBA00022801"/>
    </source>
</evidence>
<evidence type="ECO:0000256" key="1">
    <source>
        <dbReference type="ARBA" id="ARBA00022729"/>
    </source>
</evidence>
<dbReference type="PRINTS" id="PR01185">
    <property type="entry name" value="INTEGRINA"/>
</dbReference>
<dbReference type="Gene3D" id="2.130.10.130">
    <property type="entry name" value="Integrin alpha, N-terminal"/>
    <property type="match status" value="3"/>
</dbReference>
<accession>A0A5P2BXF3</accession>
<evidence type="ECO:0000256" key="4">
    <source>
        <dbReference type="ARBA" id="ARBA00023180"/>
    </source>
</evidence>
<dbReference type="RefSeq" id="WP_150217297.1">
    <property type="nucleotide sequence ID" value="NZ_CP029192.1"/>
</dbReference>
<keyword evidence="4" id="KW-0325">Glycoprotein</keyword>
<dbReference type="PANTHER" id="PTHR23221">
    <property type="entry name" value="GLYCOSYLPHOSPHATIDYLINOSITOL PHOSPHOLIPASE D"/>
    <property type="match status" value="1"/>
</dbReference>
<feature type="signal peptide" evidence="5">
    <location>
        <begin position="1"/>
        <end position="27"/>
    </location>
</feature>